<comment type="caution">
    <text evidence="1">The sequence shown here is derived from an EMBL/GenBank/DDBJ whole genome shotgun (WGS) entry which is preliminary data.</text>
</comment>
<protein>
    <submittedName>
        <fullName evidence="1">rRNA-processing protein UTP23 like</fullName>
    </submittedName>
</protein>
<reference evidence="1 2" key="1">
    <citation type="journal article" date="2023" name="Science">
        <title>Complex scaffold remodeling in plant triterpene biosynthesis.</title>
        <authorList>
            <person name="De La Pena R."/>
            <person name="Hodgson H."/>
            <person name="Liu J.C."/>
            <person name="Stephenson M.J."/>
            <person name="Martin A.C."/>
            <person name="Owen C."/>
            <person name="Harkess A."/>
            <person name="Leebens-Mack J."/>
            <person name="Jimenez L.E."/>
            <person name="Osbourn A."/>
            <person name="Sattely E.S."/>
        </authorList>
    </citation>
    <scope>NUCLEOTIDE SEQUENCE [LARGE SCALE GENOMIC DNA]</scope>
    <source>
        <strain evidence="2">cv. JPN11</strain>
        <tissue evidence="1">Leaf</tissue>
    </source>
</reference>
<name>A0ACC1Z1E1_MELAZ</name>
<accession>A0ACC1Z1E1</accession>
<dbReference type="Proteomes" id="UP001164539">
    <property type="component" value="Chromosome 1"/>
</dbReference>
<gene>
    <name evidence="1" type="ORF">OWV82_002330</name>
</gene>
<evidence type="ECO:0000313" key="2">
    <source>
        <dbReference type="Proteomes" id="UP001164539"/>
    </source>
</evidence>
<proteinExistence type="predicted"/>
<dbReference type="EMBL" id="CM051394">
    <property type="protein sequence ID" value="KAJ4729566.1"/>
    <property type="molecule type" value="Genomic_DNA"/>
</dbReference>
<keyword evidence="2" id="KW-1185">Reference proteome</keyword>
<sequence length="285" mass="32581">MRVKKQKRHRKIVRFYTACFGFRQPYKVLCDGTFVHHLIENRITPADIALSNTLAAPVKLFATKCVIDELKRLGQSHSDALNAAHKLAVARCEHDKMKSADACLVEVIGEKNPEHFFVATQDVDLRKKFQEVPGVPLIFGLRNALLLEPPSAFQRQFVKTSEEQRSHMTKSEYKILKKKAKNILAIEEIRDSSNENEDVEDQKLEMQTEKKKHDARKGLGVKDRPQFKRKKAKGPNPLSCKKKRSHENPNMASQKESKDGNATVRSRSRKRKRSRGNKNLAVTDS</sequence>
<evidence type="ECO:0000313" key="1">
    <source>
        <dbReference type="EMBL" id="KAJ4729566.1"/>
    </source>
</evidence>
<organism evidence="1 2">
    <name type="scientific">Melia azedarach</name>
    <name type="common">Chinaberry tree</name>
    <dbReference type="NCBI Taxonomy" id="155640"/>
    <lineage>
        <taxon>Eukaryota</taxon>
        <taxon>Viridiplantae</taxon>
        <taxon>Streptophyta</taxon>
        <taxon>Embryophyta</taxon>
        <taxon>Tracheophyta</taxon>
        <taxon>Spermatophyta</taxon>
        <taxon>Magnoliopsida</taxon>
        <taxon>eudicotyledons</taxon>
        <taxon>Gunneridae</taxon>
        <taxon>Pentapetalae</taxon>
        <taxon>rosids</taxon>
        <taxon>malvids</taxon>
        <taxon>Sapindales</taxon>
        <taxon>Meliaceae</taxon>
        <taxon>Melia</taxon>
    </lineage>
</organism>